<evidence type="ECO:0000259" key="4">
    <source>
        <dbReference type="PROSITE" id="PS50043"/>
    </source>
</evidence>
<dbReference type="SUPFAM" id="SSF46894">
    <property type="entry name" value="C-terminal effector domain of the bipartite response regulators"/>
    <property type="match status" value="1"/>
</dbReference>
<keyword evidence="2" id="KW-0238">DNA-binding</keyword>
<sequence length="323" mass="35405">MYSRVSALSDFLLKLQDNSRHLDVASLVADAVSDLADILGFDSAWYGWAQLDPQETVIHANMSLNLPASYYASWQAMADQDVLVEQFLEDPTGVPTYDRSGNVQTDGMEHLADTFGLKKMATAMCIRPGRAASFYLSAYRCGQNAPAWDLEDREFLQCAVNNISQSARSAAAKELSSGSGASVSAYVSRRGNIVVGLAEMHERFGHLWSRRGHDRLPRLLMDYIGAAGEHLLPEEDLVIKCEPGLGPHGMDWRKLSIRPMNKLDVLTPREREVAQALAQGKTHKMVAIDLGTSPSTVRNQTQAIYGKLNIGNRADLAKLIAGG</sequence>
<dbReference type="SMART" id="SM00421">
    <property type="entry name" value="HTH_LUXR"/>
    <property type="match status" value="1"/>
</dbReference>
<evidence type="ECO:0000256" key="3">
    <source>
        <dbReference type="ARBA" id="ARBA00023163"/>
    </source>
</evidence>
<dbReference type="InterPro" id="IPR036388">
    <property type="entry name" value="WH-like_DNA-bd_sf"/>
</dbReference>
<accession>A0A2R8C961</accession>
<protein>
    <recommendedName>
        <fullName evidence="4">HTH luxR-type domain-containing protein</fullName>
    </recommendedName>
</protein>
<dbReference type="PANTHER" id="PTHR44688">
    <property type="entry name" value="DNA-BINDING TRANSCRIPTIONAL ACTIVATOR DEVR_DOSR"/>
    <property type="match status" value="1"/>
</dbReference>
<proteinExistence type="predicted"/>
<evidence type="ECO:0000313" key="5">
    <source>
        <dbReference type="EMBL" id="SPJ28974.1"/>
    </source>
</evidence>
<evidence type="ECO:0000256" key="2">
    <source>
        <dbReference type="ARBA" id="ARBA00023125"/>
    </source>
</evidence>
<dbReference type="GO" id="GO:0006355">
    <property type="term" value="P:regulation of DNA-templated transcription"/>
    <property type="evidence" value="ECO:0007669"/>
    <property type="project" value="InterPro"/>
</dbReference>
<keyword evidence="6" id="KW-1185">Reference proteome</keyword>
<gene>
    <name evidence="5" type="ORF">TRM7615_02484</name>
</gene>
<keyword evidence="1" id="KW-0805">Transcription regulation</keyword>
<dbReference type="EMBL" id="ONZG01000005">
    <property type="protein sequence ID" value="SPJ28974.1"/>
    <property type="molecule type" value="Genomic_DNA"/>
</dbReference>
<dbReference type="CDD" id="cd06170">
    <property type="entry name" value="LuxR_C_like"/>
    <property type="match status" value="1"/>
</dbReference>
<keyword evidence="3" id="KW-0804">Transcription</keyword>
<dbReference type="Proteomes" id="UP000244898">
    <property type="component" value="Unassembled WGS sequence"/>
</dbReference>
<name>A0A2R8C961_9RHOB</name>
<evidence type="ECO:0000313" key="6">
    <source>
        <dbReference type="Proteomes" id="UP000244898"/>
    </source>
</evidence>
<dbReference type="AlphaFoldDB" id="A0A2R8C961"/>
<dbReference type="Gene3D" id="1.10.10.10">
    <property type="entry name" value="Winged helix-like DNA-binding domain superfamily/Winged helix DNA-binding domain"/>
    <property type="match status" value="1"/>
</dbReference>
<dbReference type="PRINTS" id="PR00038">
    <property type="entry name" value="HTHLUXR"/>
</dbReference>
<dbReference type="PANTHER" id="PTHR44688:SF16">
    <property type="entry name" value="DNA-BINDING TRANSCRIPTIONAL ACTIVATOR DEVR_DOSR"/>
    <property type="match status" value="1"/>
</dbReference>
<dbReference type="InterPro" id="IPR016032">
    <property type="entry name" value="Sig_transdc_resp-reg_C-effctor"/>
</dbReference>
<feature type="domain" description="HTH luxR-type" evidence="4">
    <location>
        <begin position="259"/>
        <end position="323"/>
    </location>
</feature>
<reference evidence="6" key="1">
    <citation type="submission" date="2018-03" db="EMBL/GenBank/DDBJ databases">
        <authorList>
            <person name="Rodrigo-Torres L."/>
            <person name="Arahal R. D."/>
            <person name="Lucena T."/>
        </authorList>
    </citation>
    <scope>NUCLEOTIDE SEQUENCE [LARGE SCALE GENOMIC DNA]</scope>
    <source>
        <strain evidence="6">CECT 7615</strain>
    </source>
</reference>
<dbReference type="PROSITE" id="PS50043">
    <property type="entry name" value="HTH_LUXR_2"/>
    <property type="match status" value="1"/>
</dbReference>
<dbReference type="GO" id="GO:0003677">
    <property type="term" value="F:DNA binding"/>
    <property type="evidence" value="ECO:0007669"/>
    <property type="project" value="UniProtKB-KW"/>
</dbReference>
<organism evidence="5 6">
    <name type="scientific">Falsiruegeria mediterranea M17</name>
    <dbReference type="NCBI Taxonomy" id="1200281"/>
    <lineage>
        <taxon>Bacteria</taxon>
        <taxon>Pseudomonadati</taxon>
        <taxon>Pseudomonadota</taxon>
        <taxon>Alphaproteobacteria</taxon>
        <taxon>Rhodobacterales</taxon>
        <taxon>Roseobacteraceae</taxon>
        <taxon>Falsiruegeria</taxon>
    </lineage>
</organism>
<dbReference type="Pfam" id="PF00196">
    <property type="entry name" value="GerE"/>
    <property type="match status" value="1"/>
</dbReference>
<dbReference type="InterPro" id="IPR000792">
    <property type="entry name" value="Tscrpt_reg_LuxR_C"/>
</dbReference>
<evidence type="ECO:0000256" key="1">
    <source>
        <dbReference type="ARBA" id="ARBA00023015"/>
    </source>
</evidence>
<dbReference type="RefSeq" id="WP_165821422.1">
    <property type="nucleotide sequence ID" value="NZ_ONZG01000005.1"/>
</dbReference>